<keyword evidence="2" id="KW-1185">Reference proteome</keyword>
<reference evidence="1 2" key="1">
    <citation type="journal article" date="2023" name="Nucleic Acids Res.">
        <title>The hologenome of Daphnia magna reveals possible DNA methylation and microbiome-mediated evolution of the host genome.</title>
        <authorList>
            <person name="Chaturvedi A."/>
            <person name="Li X."/>
            <person name="Dhandapani V."/>
            <person name="Marshall H."/>
            <person name="Kissane S."/>
            <person name="Cuenca-Cambronero M."/>
            <person name="Asole G."/>
            <person name="Calvet F."/>
            <person name="Ruiz-Romero M."/>
            <person name="Marangio P."/>
            <person name="Guigo R."/>
            <person name="Rago D."/>
            <person name="Mirbahai L."/>
            <person name="Eastwood N."/>
            <person name="Colbourne J.K."/>
            <person name="Zhou J."/>
            <person name="Mallon E."/>
            <person name="Orsini L."/>
        </authorList>
    </citation>
    <scope>NUCLEOTIDE SEQUENCE [LARGE SCALE GENOMIC DNA]</scope>
    <source>
        <strain evidence="1">LRV0_1</strain>
    </source>
</reference>
<protein>
    <submittedName>
        <fullName evidence="1">Uncharacterized protein</fullName>
    </submittedName>
</protein>
<accession>A0ABR0A3H2</accession>
<proteinExistence type="predicted"/>
<dbReference type="Proteomes" id="UP001234178">
    <property type="component" value="Unassembled WGS sequence"/>
</dbReference>
<organism evidence="1 2">
    <name type="scientific">Daphnia magna</name>
    <dbReference type="NCBI Taxonomy" id="35525"/>
    <lineage>
        <taxon>Eukaryota</taxon>
        <taxon>Metazoa</taxon>
        <taxon>Ecdysozoa</taxon>
        <taxon>Arthropoda</taxon>
        <taxon>Crustacea</taxon>
        <taxon>Branchiopoda</taxon>
        <taxon>Diplostraca</taxon>
        <taxon>Cladocera</taxon>
        <taxon>Anomopoda</taxon>
        <taxon>Daphniidae</taxon>
        <taxon>Daphnia</taxon>
    </lineage>
</organism>
<gene>
    <name evidence="1" type="ORF">OUZ56_001539</name>
</gene>
<dbReference type="EMBL" id="JAOYFB010000036">
    <property type="protein sequence ID" value="KAK4019524.1"/>
    <property type="molecule type" value="Genomic_DNA"/>
</dbReference>
<evidence type="ECO:0000313" key="1">
    <source>
        <dbReference type="EMBL" id="KAK4019524.1"/>
    </source>
</evidence>
<sequence length="76" mass="8677">MKPLGAIVTSWLNNWLFEGCRERNRYLSFLSDVRKTADRPLGELGWTIINIMKSDLRARQLINAGKSYLKALHGTA</sequence>
<comment type="caution">
    <text evidence="1">The sequence shown here is derived from an EMBL/GenBank/DDBJ whole genome shotgun (WGS) entry which is preliminary data.</text>
</comment>
<evidence type="ECO:0000313" key="2">
    <source>
        <dbReference type="Proteomes" id="UP001234178"/>
    </source>
</evidence>
<name>A0ABR0A3H2_9CRUS</name>